<dbReference type="AlphaFoldDB" id="A0A1Y3EJN2"/>
<evidence type="ECO:0000313" key="2">
    <source>
        <dbReference type="Proteomes" id="UP000243006"/>
    </source>
</evidence>
<name>A0A1Y3EJN2_9BILA</name>
<gene>
    <name evidence="1" type="ORF">D917_08533</name>
</gene>
<sequence>MGALEDGYFGVCSFMSRTNCCSGECGPNGLPLTPPSIAIIGRFQFLTSLRHPNLCQYLDIQRGKFDRIFVISEHYCKCVHDVVNENKRKRLALK</sequence>
<dbReference type="EMBL" id="LVZM01010023">
    <property type="protein sequence ID" value="OUC45271.1"/>
    <property type="molecule type" value="Genomic_DNA"/>
</dbReference>
<comment type="caution">
    <text evidence="1">The sequence shown here is derived from an EMBL/GenBank/DDBJ whole genome shotgun (WGS) entry which is preliminary data.</text>
</comment>
<proteinExistence type="predicted"/>
<evidence type="ECO:0000313" key="1">
    <source>
        <dbReference type="EMBL" id="OUC45271.1"/>
    </source>
</evidence>
<accession>A0A1Y3EJN2</accession>
<organism evidence="1 2">
    <name type="scientific">Trichinella nativa</name>
    <dbReference type="NCBI Taxonomy" id="6335"/>
    <lineage>
        <taxon>Eukaryota</taxon>
        <taxon>Metazoa</taxon>
        <taxon>Ecdysozoa</taxon>
        <taxon>Nematoda</taxon>
        <taxon>Enoplea</taxon>
        <taxon>Dorylaimia</taxon>
        <taxon>Trichinellida</taxon>
        <taxon>Trichinellidae</taxon>
        <taxon>Trichinella</taxon>
    </lineage>
</organism>
<dbReference type="Proteomes" id="UP000243006">
    <property type="component" value="Unassembled WGS sequence"/>
</dbReference>
<evidence type="ECO:0008006" key="3">
    <source>
        <dbReference type="Google" id="ProtNLM"/>
    </source>
</evidence>
<protein>
    <recommendedName>
        <fullName evidence="3">Protein kinase domain-containing protein</fullName>
    </recommendedName>
</protein>
<reference evidence="1 2" key="1">
    <citation type="submission" date="2015-04" db="EMBL/GenBank/DDBJ databases">
        <title>Draft genome of the roundworm Trichinella nativa.</title>
        <authorList>
            <person name="Mitreva M."/>
        </authorList>
    </citation>
    <scope>NUCLEOTIDE SEQUENCE [LARGE SCALE GENOMIC DNA]</scope>
    <source>
        <strain evidence="1 2">ISS45</strain>
    </source>
</reference>